<dbReference type="EMBL" id="PJQD01000085">
    <property type="protein sequence ID" value="POY71336.1"/>
    <property type="molecule type" value="Genomic_DNA"/>
</dbReference>
<protein>
    <submittedName>
        <fullName evidence="2">Uncharacterized protein</fullName>
    </submittedName>
</protein>
<keyword evidence="3" id="KW-1185">Reference proteome</keyword>
<gene>
    <name evidence="2" type="ORF">BMF94_5648</name>
</gene>
<dbReference type="AlphaFoldDB" id="A0A2S5B3K6"/>
<evidence type="ECO:0000313" key="2">
    <source>
        <dbReference type="EMBL" id="POY71336.1"/>
    </source>
</evidence>
<evidence type="ECO:0000313" key="3">
    <source>
        <dbReference type="Proteomes" id="UP000237144"/>
    </source>
</evidence>
<evidence type="ECO:0000256" key="1">
    <source>
        <dbReference type="SAM" id="MobiDB-lite"/>
    </source>
</evidence>
<accession>A0A2S5B3K6</accession>
<proteinExistence type="predicted"/>
<organism evidence="2 3">
    <name type="scientific">Rhodotorula taiwanensis</name>
    <dbReference type="NCBI Taxonomy" id="741276"/>
    <lineage>
        <taxon>Eukaryota</taxon>
        <taxon>Fungi</taxon>
        <taxon>Dikarya</taxon>
        <taxon>Basidiomycota</taxon>
        <taxon>Pucciniomycotina</taxon>
        <taxon>Microbotryomycetes</taxon>
        <taxon>Sporidiobolales</taxon>
        <taxon>Sporidiobolaceae</taxon>
        <taxon>Rhodotorula</taxon>
    </lineage>
</organism>
<dbReference type="Proteomes" id="UP000237144">
    <property type="component" value="Unassembled WGS sequence"/>
</dbReference>
<reference evidence="2 3" key="1">
    <citation type="journal article" date="2018" name="Front. Microbiol.">
        <title>Prospects for Fungal Bioremediation of Acidic Radioactive Waste Sites: Characterization and Genome Sequence of Rhodotorula taiwanensis MD1149.</title>
        <authorList>
            <person name="Tkavc R."/>
            <person name="Matrosova V.Y."/>
            <person name="Grichenko O.E."/>
            <person name="Gostincar C."/>
            <person name="Volpe R.P."/>
            <person name="Klimenkova P."/>
            <person name="Gaidamakova E.K."/>
            <person name="Zhou C.E."/>
            <person name="Stewart B.J."/>
            <person name="Lyman M.G."/>
            <person name="Malfatti S.A."/>
            <person name="Rubinfeld B."/>
            <person name="Courtot M."/>
            <person name="Singh J."/>
            <person name="Dalgard C.L."/>
            <person name="Hamilton T."/>
            <person name="Frey K.G."/>
            <person name="Gunde-Cimerman N."/>
            <person name="Dugan L."/>
            <person name="Daly M.J."/>
        </authorList>
    </citation>
    <scope>NUCLEOTIDE SEQUENCE [LARGE SCALE GENOMIC DNA]</scope>
    <source>
        <strain evidence="2 3">MD1149</strain>
    </source>
</reference>
<dbReference type="OrthoDB" id="2529261at2759"/>
<feature type="region of interest" description="Disordered" evidence="1">
    <location>
        <begin position="150"/>
        <end position="229"/>
    </location>
</feature>
<feature type="compositionally biased region" description="Low complexity" evidence="1">
    <location>
        <begin position="39"/>
        <end position="52"/>
    </location>
</feature>
<feature type="compositionally biased region" description="Basic and acidic residues" evidence="1">
    <location>
        <begin position="206"/>
        <end position="229"/>
    </location>
</feature>
<name>A0A2S5B3K6_9BASI</name>
<feature type="region of interest" description="Disordered" evidence="1">
    <location>
        <begin position="36"/>
        <end position="60"/>
    </location>
</feature>
<sequence length="229" mass="24573">MTPPHFFRIEPVASTSRVPYGPAAVSVPRGPVNLPTYHAPAASSRPFSTSSPRPSPRGRSRAHLIHPMARQRLTNLTFLSAGLLSVLTVSLTMSGTFGEGAAPGCPARVRTGVALEEEERRSAAAVASSHAENDGRKRWWETSKAKGRFLEDPTPAVAAAPPRLVRSTRSAPPDAAEVLAAEPPRQSLRPTSTLEQEEAVSKAAARRTDETGGSRSRWRDTAGEQERLV</sequence>
<comment type="caution">
    <text evidence="2">The sequence shown here is derived from an EMBL/GenBank/DDBJ whole genome shotgun (WGS) entry which is preliminary data.</text>
</comment>
<feature type="compositionally biased region" description="Low complexity" evidence="1">
    <location>
        <begin position="153"/>
        <end position="162"/>
    </location>
</feature>